<proteinExistence type="predicted"/>
<sequence>MTYVKLAIFAVFLLTAFLIFPMKNAKESCSVVGRHCSLYGAPPCSGGDCYCRPWALGLYVGFCASL</sequence>
<name>A0ACB0MCU3_TRIPR</name>
<keyword evidence="2" id="KW-1185">Reference proteome</keyword>
<dbReference type="Proteomes" id="UP001177021">
    <property type="component" value="Unassembled WGS sequence"/>
</dbReference>
<evidence type="ECO:0000313" key="1">
    <source>
        <dbReference type="EMBL" id="CAJ2679166.1"/>
    </source>
</evidence>
<evidence type="ECO:0000313" key="2">
    <source>
        <dbReference type="Proteomes" id="UP001177021"/>
    </source>
</evidence>
<reference evidence="1" key="1">
    <citation type="submission" date="2023-10" db="EMBL/GenBank/DDBJ databases">
        <authorList>
            <person name="Rodriguez Cubillos JULIANA M."/>
            <person name="De Vega J."/>
        </authorList>
    </citation>
    <scope>NUCLEOTIDE SEQUENCE</scope>
</reference>
<organism evidence="1 2">
    <name type="scientific">Trifolium pratense</name>
    <name type="common">Red clover</name>
    <dbReference type="NCBI Taxonomy" id="57577"/>
    <lineage>
        <taxon>Eukaryota</taxon>
        <taxon>Viridiplantae</taxon>
        <taxon>Streptophyta</taxon>
        <taxon>Embryophyta</taxon>
        <taxon>Tracheophyta</taxon>
        <taxon>Spermatophyta</taxon>
        <taxon>Magnoliopsida</taxon>
        <taxon>eudicotyledons</taxon>
        <taxon>Gunneridae</taxon>
        <taxon>Pentapetalae</taxon>
        <taxon>rosids</taxon>
        <taxon>fabids</taxon>
        <taxon>Fabales</taxon>
        <taxon>Fabaceae</taxon>
        <taxon>Papilionoideae</taxon>
        <taxon>50 kb inversion clade</taxon>
        <taxon>NPAAA clade</taxon>
        <taxon>Hologalegina</taxon>
        <taxon>IRL clade</taxon>
        <taxon>Trifolieae</taxon>
        <taxon>Trifolium</taxon>
    </lineage>
</organism>
<gene>
    <name evidence="1" type="ORF">MILVUS5_LOCUS41321</name>
</gene>
<accession>A0ACB0MCU3</accession>
<comment type="caution">
    <text evidence="1">The sequence shown here is derived from an EMBL/GenBank/DDBJ whole genome shotgun (WGS) entry which is preliminary data.</text>
</comment>
<dbReference type="EMBL" id="CASHSV030000823">
    <property type="protein sequence ID" value="CAJ2679166.1"/>
    <property type="molecule type" value="Genomic_DNA"/>
</dbReference>
<protein>
    <submittedName>
        <fullName evidence="1">Uncharacterized protein</fullName>
    </submittedName>
</protein>